<feature type="domain" description="SMP-30/Gluconolactonase/LRE-like region" evidence="4">
    <location>
        <begin position="2"/>
        <end position="233"/>
    </location>
</feature>
<dbReference type="GO" id="GO:0019853">
    <property type="term" value="P:L-ascorbic acid biosynthetic process"/>
    <property type="evidence" value="ECO:0007669"/>
    <property type="project" value="TreeGrafter"/>
</dbReference>
<dbReference type="EMBL" id="LFTY01000002">
    <property type="protein sequence ID" value="KMW56305.1"/>
    <property type="molecule type" value="Genomic_DNA"/>
</dbReference>
<dbReference type="InterPro" id="IPR011042">
    <property type="entry name" value="6-blade_b-propeller_TolB-like"/>
</dbReference>
<dbReference type="Proteomes" id="UP000037178">
    <property type="component" value="Unassembled WGS sequence"/>
</dbReference>
<dbReference type="SUPFAM" id="SSF63829">
    <property type="entry name" value="Calcium-dependent phosphotriesterase"/>
    <property type="match status" value="1"/>
</dbReference>
<feature type="binding site" evidence="3">
    <location>
        <position position="82"/>
    </location>
    <ligand>
        <name>substrate</name>
    </ligand>
</feature>
<dbReference type="STRING" id="1675527.AIOL_001257"/>
<dbReference type="PANTHER" id="PTHR10907">
    <property type="entry name" value="REGUCALCIN"/>
    <property type="match status" value="1"/>
</dbReference>
<dbReference type="InterPro" id="IPR005511">
    <property type="entry name" value="SMP-30"/>
</dbReference>
<keyword evidence="3" id="KW-0479">Metal-binding</keyword>
<feature type="binding site" evidence="3">
    <location>
        <position position="127"/>
    </location>
    <ligand>
        <name>a divalent metal cation</name>
        <dbReference type="ChEBI" id="CHEBI:60240"/>
    </ligand>
</feature>
<feature type="active site" description="Proton donor/acceptor" evidence="2">
    <location>
        <position position="175"/>
    </location>
</feature>
<dbReference type="InterPro" id="IPR013658">
    <property type="entry name" value="SGL"/>
</dbReference>
<comment type="cofactor">
    <cofactor evidence="3">
        <name>Zn(2+)</name>
        <dbReference type="ChEBI" id="CHEBI:29105"/>
    </cofactor>
    <text evidence="3">Binds 1 divalent metal cation per subunit.</text>
</comment>
<evidence type="ECO:0000313" key="6">
    <source>
        <dbReference type="Proteomes" id="UP000037178"/>
    </source>
</evidence>
<comment type="similarity">
    <text evidence="1">Belongs to the SMP-30/CGR1 family.</text>
</comment>
<evidence type="ECO:0000259" key="4">
    <source>
        <dbReference type="Pfam" id="PF08450"/>
    </source>
</evidence>
<evidence type="ECO:0000313" key="5">
    <source>
        <dbReference type="EMBL" id="KMW56305.1"/>
    </source>
</evidence>
<sequence length="268" mass="29666">MLWHPERQQLFWFDILANQLLGRDGDTPLTWQFEENVSAAGWTGRDTLLIASETRLFEFNLQTGAETFVAHLEAQDPGSRSNDGRADPQGGFWIGTMAKRGNDRPGAIYRYYRGELRMLFAPVTVPNAMCFTPDGGTAYFSGTRDGKIWRVRLDAQGWPVGDPELFLHHEGRLIDGMVCAADGTLWNTHYKGGSVAVYGADGALLTEHAVPARHTTCPGFGGEDMTTLYISSACQDLAPEICAKEPAHGQTFMLQTETRGQTEHRVIL</sequence>
<dbReference type="Pfam" id="PF08450">
    <property type="entry name" value="SGL"/>
    <property type="match status" value="1"/>
</dbReference>
<name>A0A0J9E0Q3_9RHOB</name>
<gene>
    <name evidence="5" type="ORF">AIOL_001257</name>
</gene>
<dbReference type="GO" id="GO:0050490">
    <property type="term" value="F:1,4-lactonase activity"/>
    <property type="evidence" value="ECO:0007669"/>
    <property type="project" value="UniProtKB-EC"/>
</dbReference>
<keyword evidence="5" id="KW-0378">Hydrolase</keyword>
<dbReference type="GO" id="GO:0004341">
    <property type="term" value="F:gluconolactonase activity"/>
    <property type="evidence" value="ECO:0007669"/>
    <property type="project" value="TreeGrafter"/>
</dbReference>
<dbReference type="Gene3D" id="2.120.10.30">
    <property type="entry name" value="TolB, C-terminal domain"/>
    <property type="match status" value="1"/>
</dbReference>
<reference evidence="5 6" key="1">
    <citation type="submission" date="2015-06" db="EMBL/GenBank/DDBJ databases">
        <title>Draft genome sequence of an Alphaproteobacteria species associated to the Mediterranean sponge Oscarella lobularis.</title>
        <authorList>
            <person name="Jourda C."/>
            <person name="Santini S."/>
            <person name="Claverie J.-M."/>
        </authorList>
    </citation>
    <scope>NUCLEOTIDE SEQUENCE [LARGE SCALE GENOMIC DNA]</scope>
    <source>
        <strain evidence="5">IGS</strain>
    </source>
</reference>
<organism evidence="5 6">
    <name type="scientific">Candidatus Rhodobacter oscarellae</name>
    <dbReference type="NCBI Taxonomy" id="1675527"/>
    <lineage>
        <taxon>Bacteria</taxon>
        <taxon>Pseudomonadati</taxon>
        <taxon>Pseudomonadota</taxon>
        <taxon>Alphaproteobacteria</taxon>
        <taxon>Rhodobacterales</taxon>
        <taxon>Rhodobacter group</taxon>
        <taxon>Rhodobacter</taxon>
    </lineage>
</organism>
<evidence type="ECO:0000256" key="1">
    <source>
        <dbReference type="ARBA" id="ARBA00008853"/>
    </source>
</evidence>
<dbReference type="GO" id="GO:0005509">
    <property type="term" value="F:calcium ion binding"/>
    <property type="evidence" value="ECO:0007669"/>
    <property type="project" value="TreeGrafter"/>
</dbReference>
<proteinExistence type="inferred from homology"/>
<protein>
    <submittedName>
        <fullName evidence="5">1,4-lactonase</fullName>
        <ecNumber evidence="5">3.1.1.25</ecNumber>
    </submittedName>
</protein>
<accession>A0A0J9E0Q3</accession>
<keyword evidence="6" id="KW-1185">Reference proteome</keyword>
<feature type="binding site" evidence="3">
    <location>
        <position position="80"/>
    </location>
    <ligand>
        <name>substrate</name>
    </ligand>
</feature>
<dbReference type="PRINTS" id="PR01790">
    <property type="entry name" value="SMP30FAMILY"/>
</dbReference>
<dbReference type="EC" id="3.1.1.25" evidence="5"/>
<comment type="caution">
    <text evidence="5">The sequence shown here is derived from an EMBL/GenBank/DDBJ whole genome shotgun (WGS) entry which is preliminary data.</text>
</comment>
<feature type="binding site" evidence="3">
    <location>
        <position position="175"/>
    </location>
    <ligand>
        <name>a divalent metal cation</name>
        <dbReference type="ChEBI" id="CHEBI:60240"/>
    </ligand>
</feature>
<dbReference type="PANTHER" id="PTHR10907:SF47">
    <property type="entry name" value="REGUCALCIN"/>
    <property type="match status" value="1"/>
</dbReference>
<evidence type="ECO:0000256" key="3">
    <source>
        <dbReference type="PIRSR" id="PIRSR605511-2"/>
    </source>
</evidence>
<keyword evidence="3" id="KW-0862">Zinc</keyword>
<dbReference type="AlphaFoldDB" id="A0A0J9E0Q3"/>
<dbReference type="PATRIC" id="fig|1675527.3.peg.1339"/>
<evidence type="ECO:0000256" key="2">
    <source>
        <dbReference type="PIRSR" id="PIRSR605511-1"/>
    </source>
</evidence>